<sequence>MINKPFPTTHNREELITPLSPGLPLTAYVSTFGSDTYDCIDWHWHSEPQYCHVLSGQVCFRTADQSLTVSQGGGVIIRPKLAHMSTATGEKSASYFCVVPHMYFLSNFPQYLLQFDFSMLALQTHDESQNQILQDLKRIFRLFGERGFGYELRLYSELFLLWHNTLTLTTDSQTSPRDFGWQNERLIAIFSYLHHHYDHPIHCLISHLKSI</sequence>
<dbReference type="Proteomes" id="UP000620366">
    <property type="component" value="Unassembled WGS sequence"/>
</dbReference>
<dbReference type="RefSeq" id="WP_249299355.1">
    <property type="nucleotide sequence ID" value="NZ_JACRSP010000001.1"/>
</dbReference>
<dbReference type="InterPro" id="IPR014710">
    <property type="entry name" value="RmlC-like_jellyroll"/>
</dbReference>
<dbReference type="Pfam" id="PF07883">
    <property type="entry name" value="Cupin_2"/>
    <property type="match status" value="1"/>
</dbReference>
<accession>A0A926DE28</accession>
<comment type="caution">
    <text evidence="2">The sequence shown here is derived from an EMBL/GenBank/DDBJ whole genome shotgun (WGS) entry which is preliminary data.</text>
</comment>
<evidence type="ECO:0000313" key="2">
    <source>
        <dbReference type="EMBL" id="MBC8535619.1"/>
    </source>
</evidence>
<dbReference type="SUPFAM" id="SSF51182">
    <property type="entry name" value="RmlC-like cupins"/>
    <property type="match status" value="1"/>
</dbReference>
<reference evidence="2" key="1">
    <citation type="submission" date="2020-08" db="EMBL/GenBank/DDBJ databases">
        <title>Genome public.</title>
        <authorList>
            <person name="Liu C."/>
            <person name="Sun Q."/>
        </authorList>
    </citation>
    <scope>NUCLEOTIDE SEQUENCE</scope>
    <source>
        <strain evidence="2">BX7</strain>
    </source>
</reference>
<dbReference type="InterPro" id="IPR011051">
    <property type="entry name" value="RmlC_Cupin_sf"/>
</dbReference>
<gene>
    <name evidence="2" type="ORF">H8695_02790</name>
</gene>
<evidence type="ECO:0000313" key="3">
    <source>
        <dbReference type="Proteomes" id="UP000620366"/>
    </source>
</evidence>
<evidence type="ECO:0000259" key="1">
    <source>
        <dbReference type="Pfam" id="PF07883"/>
    </source>
</evidence>
<protein>
    <submittedName>
        <fullName evidence="2">Cupin domain-containing protein</fullName>
    </submittedName>
</protein>
<organism evidence="2 3">
    <name type="scientific">Feifania hominis</name>
    <dbReference type="NCBI Taxonomy" id="2763660"/>
    <lineage>
        <taxon>Bacteria</taxon>
        <taxon>Bacillati</taxon>
        <taxon>Bacillota</taxon>
        <taxon>Clostridia</taxon>
        <taxon>Eubacteriales</taxon>
        <taxon>Feifaniaceae</taxon>
        <taxon>Feifania</taxon>
    </lineage>
</organism>
<dbReference type="AlphaFoldDB" id="A0A926DE28"/>
<proteinExistence type="predicted"/>
<dbReference type="Gene3D" id="2.60.120.10">
    <property type="entry name" value="Jelly Rolls"/>
    <property type="match status" value="1"/>
</dbReference>
<dbReference type="InterPro" id="IPR013096">
    <property type="entry name" value="Cupin_2"/>
</dbReference>
<dbReference type="EMBL" id="JACRSP010000001">
    <property type="protein sequence ID" value="MBC8535619.1"/>
    <property type="molecule type" value="Genomic_DNA"/>
</dbReference>
<keyword evidence="3" id="KW-1185">Reference proteome</keyword>
<name>A0A926DE28_9FIRM</name>
<feature type="domain" description="Cupin type-2" evidence="1">
    <location>
        <begin position="41"/>
        <end position="99"/>
    </location>
</feature>